<dbReference type="EC" id="2.1.1.77" evidence="3 9"/>
<protein>
    <recommendedName>
        <fullName evidence="4 9">Protein-L-isoaspartate O-methyltransferase</fullName>
        <ecNumber evidence="3 9">2.1.1.77</ecNumber>
    </recommendedName>
</protein>
<evidence type="ECO:0000313" key="11">
    <source>
        <dbReference type="Proteomes" id="UP000295560"/>
    </source>
</evidence>
<accession>A0A4R1HNV0</accession>
<evidence type="ECO:0000256" key="6">
    <source>
        <dbReference type="ARBA" id="ARBA00022603"/>
    </source>
</evidence>
<dbReference type="GO" id="GO:0030091">
    <property type="term" value="P:protein repair"/>
    <property type="evidence" value="ECO:0007669"/>
    <property type="project" value="UniProtKB-UniRule"/>
</dbReference>
<evidence type="ECO:0000256" key="4">
    <source>
        <dbReference type="ARBA" id="ARBA00013346"/>
    </source>
</evidence>
<evidence type="ECO:0000256" key="2">
    <source>
        <dbReference type="ARBA" id="ARBA00005369"/>
    </source>
</evidence>
<keyword evidence="6 10" id="KW-0489">Methyltransferase</keyword>
<dbReference type="SUPFAM" id="SSF53335">
    <property type="entry name" value="S-adenosyl-L-methionine-dependent methyltransferases"/>
    <property type="match status" value="1"/>
</dbReference>
<keyword evidence="5" id="KW-0963">Cytoplasm</keyword>
<dbReference type="PROSITE" id="PS01279">
    <property type="entry name" value="PCMT"/>
    <property type="match status" value="1"/>
</dbReference>
<gene>
    <name evidence="10" type="ORF">EV378_5361</name>
</gene>
<name>A0A4R1HNV0_PSEEN</name>
<dbReference type="NCBIfam" id="NF001453">
    <property type="entry name" value="PRK00312.1"/>
    <property type="match status" value="1"/>
</dbReference>
<dbReference type="GO" id="GO:0004719">
    <property type="term" value="F:protein-L-isoaspartate (D-aspartate) O-methyltransferase activity"/>
    <property type="evidence" value="ECO:0007669"/>
    <property type="project" value="UniProtKB-UniRule"/>
</dbReference>
<evidence type="ECO:0000256" key="8">
    <source>
        <dbReference type="ARBA" id="ARBA00022691"/>
    </source>
</evidence>
<dbReference type="InterPro" id="IPR029063">
    <property type="entry name" value="SAM-dependent_MTases_sf"/>
</dbReference>
<keyword evidence="8" id="KW-0949">S-adenosyl-L-methionine</keyword>
<evidence type="ECO:0000256" key="9">
    <source>
        <dbReference type="NCBIfam" id="TIGR00080"/>
    </source>
</evidence>
<dbReference type="Pfam" id="PF01135">
    <property type="entry name" value="PCMT"/>
    <property type="match status" value="1"/>
</dbReference>
<dbReference type="RefSeq" id="WP_132430133.1">
    <property type="nucleotide sequence ID" value="NZ_SMFZ01000002.1"/>
</dbReference>
<dbReference type="EMBL" id="SMFZ01000002">
    <property type="protein sequence ID" value="TCK21379.1"/>
    <property type="molecule type" value="Genomic_DNA"/>
</dbReference>
<sequence>MADRADERAAMAARFRERGIADERVLAAVRSVPRHAFVPEPHRSGAYDEVPWTIGDGQTISAPWIVAFSAESLRLPDEARVLEIGTGSGYGAAVLAAAGASVVTIERHPGLAGSAREALQNAGYGDVDVRVGDGHAGVPDRAPYEGIVVTAMAQDELPPALVEQLAPGASLVCPVGRGGHGTLFRYCDGVVEKLLDVRFVPLVAG</sequence>
<dbReference type="AlphaFoldDB" id="A0A4R1HNV0"/>
<evidence type="ECO:0000313" key="10">
    <source>
        <dbReference type="EMBL" id="TCK21379.1"/>
    </source>
</evidence>
<dbReference type="InterPro" id="IPR000682">
    <property type="entry name" value="PCMT"/>
</dbReference>
<dbReference type="OrthoDB" id="4035289at2"/>
<proteinExistence type="inferred from homology"/>
<dbReference type="Proteomes" id="UP000295560">
    <property type="component" value="Unassembled WGS sequence"/>
</dbReference>
<comment type="similarity">
    <text evidence="2">Belongs to the methyltransferase superfamily. L-isoaspartyl/D-aspartyl protein methyltransferase family.</text>
</comment>
<dbReference type="Gene3D" id="3.40.50.150">
    <property type="entry name" value="Vaccinia Virus protein VP39"/>
    <property type="match status" value="1"/>
</dbReference>
<comment type="caution">
    <text evidence="10">The sequence shown here is derived from an EMBL/GenBank/DDBJ whole genome shotgun (WGS) entry which is preliminary data.</text>
</comment>
<keyword evidence="11" id="KW-1185">Reference proteome</keyword>
<keyword evidence="7 10" id="KW-0808">Transferase</keyword>
<dbReference type="GO" id="GO:0032259">
    <property type="term" value="P:methylation"/>
    <property type="evidence" value="ECO:0007669"/>
    <property type="project" value="UniProtKB-KW"/>
</dbReference>
<evidence type="ECO:0000256" key="5">
    <source>
        <dbReference type="ARBA" id="ARBA00022490"/>
    </source>
</evidence>
<dbReference type="PANTHER" id="PTHR11579:SF0">
    <property type="entry name" value="PROTEIN-L-ISOASPARTATE(D-ASPARTATE) O-METHYLTRANSFERASE"/>
    <property type="match status" value="1"/>
</dbReference>
<evidence type="ECO:0000256" key="7">
    <source>
        <dbReference type="ARBA" id="ARBA00022679"/>
    </source>
</evidence>
<evidence type="ECO:0000256" key="3">
    <source>
        <dbReference type="ARBA" id="ARBA00011890"/>
    </source>
</evidence>
<dbReference type="GO" id="GO:0005737">
    <property type="term" value="C:cytoplasm"/>
    <property type="evidence" value="ECO:0007669"/>
    <property type="project" value="UniProtKB-SubCell"/>
</dbReference>
<comment type="subcellular location">
    <subcellularLocation>
        <location evidence="1">Cytoplasm</location>
    </subcellularLocation>
</comment>
<dbReference type="NCBIfam" id="TIGR00080">
    <property type="entry name" value="pimt"/>
    <property type="match status" value="1"/>
</dbReference>
<reference evidence="10 11" key="1">
    <citation type="submission" date="2019-03" db="EMBL/GenBank/DDBJ databases">
        <title>Sequencing the genomes of 1000 actinobacteria strains.</title>
        <authorList>
            <person name="Klenk H.-P."/>
        </authorList>
    </citation>
    <scope>NUCLEOTIDE SEQUENCE [LARGE SCALE GENOMIC DNA]</scope>
    <source>
        <strain evidence="10 11">DSM 44969</strain>
    </source>
</reference>
<dbReference type="PANTHER" id="PTHR11579">
    <property type="entry name" value="PROTEIN-L-ISOASPARTATE O-METHYLTRANSFERASE"/>
    <property type="match status" value="1"/>
</dbReference>
<organism evidence="10 11">
    <name type="scientific">Pseudonocardia endophytica</name>
    <dbReference type="NCBI Taxonomy" id="401976"/>
    <lineage>
        <taxon>Bacteria</taxon>
        <taxon>Bacillati</taxon>
        <taxon>Actinomycetota</taxon>
        <taxon>Actinomycetes</taxon>
        <taxon>Pseudonocardiales</taxon>
        <taxon>Pseudonocardiaceae</taxon>
        <taxon>Pseudonocardia</taxon>
    </lineage>
</organism>
<evidence type="ECO:0000256" key="1">
    <source>
        <dbReference type="ARBA" id="ARBA00004496"/>
    </source>
</evidence>